<dbReference type="Proteomes" id="UP000773462">
    <property type="component" value="Unassembled WGS sequence"/>
</dbReference>
<dbReference type="InterPro" id="IPR039422">
    <property type="entry name" value="MarR/SlyA-like"/>
</dbReference>
<dbReference type="RefSeq" id="WP_209868759.1">
    <property type="nucleotide sequence ID" value="NZ_JAGGLV010000001.1"/>
</dbReference>
<evidence type="ECO:0000313" key="3">
    <source>
        <dbReference type="EMBL" id="MBP2110254.1"/>
    </source>
</evidence>
<dbReference type="Gene3D" id="1.10.10.10">
    <property type="entry name" value="Winged helix-like DNA-binding domain superfamily/Winged helix DNA-binding domain"/>
    <property type="match status" value="1"/>
</dbReference>
<dbReference type="PROSITE" id="PS50995">
    <property type="entry name" value="HTH_MARR_2"/>
    <property type="match status" value="1"/>
</dbReference>
<dbReference type="PANTHER" id="PTHR33164">
    <property type="entry name" value="TRANSCRIPTIONAL REGULATOR, MARR FAMILY"/>
    <property type="match status" value="1"/>
</dbReference>
<protein>
    <submittedName>
        <fullName evidence="3">DNA-binding MarR family transcriptional regulator</fullName>
    </submittedName>
</protein>
<dbReference type="InterPro" id="IPR000835">
    <property type="entry name" value="HTH_MarR-typ"/>
</dbReference>
<organism evidence="3 4">
    <name type="scientific">Paenibacillus silagei</name>
    <dbReference type="NCBI Taxonomy" id="1670801"/>
    <lineage>
        <taxon>Bacteria</taxon>
        <taxon>Bacillati</taxon>
        <taxon>Bacillota</taxon>
        <taxon>Bacilli</taxon>
        <taxon>Bacillales</taxon>
        <taxon>Paenibacillaceae</taxon>
        <taxon>Paenibacillus</taxon>
    </lineage>
</organism>
<dbReference type="Pfam" id="PF12802">
    <property type="entry name" value="MarR_2"/>
    <property type="match status" value="1"/>
</dbReference>
<sequence length="144" mass="16084">MDNNHLFQKFIAFTAAVHQITNDISKDVNSDGLTPLQYKIVEYIAVSQPVTLSEISDCMNMSMPNTSRELKKLSAKGLCTRITDPADRRKQGITLSAAGEALMSEAFGQIAVRFEQRIAALSAEERKETERALDLLQQKVFYLS</sequence>
<dbReference type="PANTHER" id="PTHR33164:SF43">
    <property type="entry name" value="HTH-TYPE TRANSCRIPTIONAL REPRESSOR YETL"/>
    <property type="match status" value="1"/>
</dbReference>
<reference evidence="3 4" key="1">
    <citation type="submission" date="2021-03" db="EMBL/GenBank/DDBJ databases">
        <title>Genomic Encyclopedia of Type Strains, Phase IV (KMG-IV): sequencing the most valuable type-strain genomes for metagenomic binning, comparative biology and taxonomic classification.</title>
        <authorList>
            <person name="Goeker M."/>
        </authorList>
    </citation>
    <scope>NUCLEOTIDE SEQUENCE [LARGE SCALE GENOMIC DNA]</scope>
    <source>
        <strain evidence="3 4">DSM 101953</strain>
    </source>
</reference>
<evidence type="ECO:0000259" key="2">
    <source>
        <dbReference type="PROSITE" id="PS50995"/>
    </source>
</evidence>
<accession>A0ABS4NJQ1</accession>
<keyword evidence="1 3" id="KW-0238">DNA-binding</keyword>
<dbReference type="EMBL" id="JAGGLV010000001">
    <property type="protein sequence ID" value="MBP2110254.1"/>
    <property type="molecule type" value="Genomic_DNA"/>
</dbReference>
<dbReference type="GO" id="GO:0003677">
    <property type="term" value="F:DNA binding"/>
    <property type="evidence" value="ECO:0007669"/>
    <property type="project" value="UniProtKB-KW"/>
</dbReference>
<dbReference type="InterPro" id="IPR036388">
    <property type="entry name" value="WH-like_DNA-bd_sf"/>
</dbReference>
<dbReference type="SMART" id="SM00347">
    <property type="entry name" value="HTH_MARR"/>
    <property type="match status" value="1"/>
</dbReference>
<dbReference type="PRINTS" id="PR00598">
    <property type="entry name" value="HTHMARR"/>
</dbReference>
<keyword evidence="4" id="KW-1185">Reference proteome</keyword>
<evidence type="ECO:0000256" key="1">
    <source>
        <dbReference type="ARBA" id="ARBA00023125"/>
    </source>
</evidence>
<evidence type="ECO:0000313" key="4">
    <source>
        <dbReference type="Proteomes" id="UP000773462"/>
    </source>
</evidence>
<name>A0ABS4NJQ1_9BACL</name>
<dbReference type="InterPro" id="IPR036390">
    <property type="entry name" value="WH_DNA-bd_sf"/>
</dbReference>
<gene>
    <name evidence="3" type="ORF">J2Z70_000393</name>
</gene>
<comment type="caution">
    <text evidence="3">The sequence shown here is derived from an EMBL/GenBank/DDBJ whole genome shotgun (WGS) entry which is preliminary data.</text>
</comment>
<proteinExistence type="predicted"/>
<feature type="domain" description="HTH marR-type" evidence="2">
    <location>
        <begin position="3"/>
        <end position="138"/>
    </location>
</feature>
<dbReference type="SUPFAM" id="SSF46785">
    <property type="entry name" value="Winged helix' DNA-binding domain"/>
    <property type="match status" value="1"/>
</dbReference>